<evidence type="ECO:0000256" key="1">
    <source>
        <dbReference type="ARBA" id="ARBA00010835"/>
    </source>
</evidence>
<dbReference type="SUPFAM" id="SSF75620">
    <property type="entry name" value="Release factor"/>
    <property type="match status" value="1"/>
</dbReference>
<name>A0ABT4LE68_9PROT</name>
<dbReference type="PANTHER" id="PTHR43804">
    <property type="entry name" value="LD18447P"/>
    <property type="match status" value="1"/>
</dbReference>
<dbReference type="PANTHER" id="PTHR43804:SF7">
    <property type="entry name" value="LD18447P"/>
    <property type="match status" value="1"/>
</dbReference>
<dbReference type="Gene3D" id="3.30.160.20">
    <property type="match status" value="1"/>
</dbReference>
<dbReference type="Pfam" id="PF00472">
    <property type="entry name" value="RF-1"/>
    <property type="match status" value="1"/>
</dbReference>
<dbReference type="InterPro" id="IPR050057">
    <property type="entry name" value="Prokaryotic/Mito_RF"/>
</dbReference>
<evidence type="ECO:0000256" key="2">
    <source>
        <dbReference type="ARBA" id="ARBA00022481"/>
    </source>
</evidence>
<protein>
    <submittedName>
        <fullName evidence="4">Peptide chain release factor H</fullName>
    </submittedName>
</protein>
<dbReference type="NCBIfam" id="TIGR03072">
    <property type="entry name" value="release_prfH"/>
    <property type="match status" value="1"/>
</dbReference>
<accession>A0ABT4LE68</accession>
<evidence type="ECO:0000313" key="5">
    <source>
        <dbReference type="Proteomes" id="UP001069802"/>
    </source>
</evidence>
<dbReference type="InterPro" id="IPR045853">
    <property type="entry name" value="Pep_chain_release_fac_I_sf"/>
</dbReference>
<dbReference type="InterPro" id="IPR017509">
    <property type="entry name" value="PrfH"/>
</dbReference>
<evidence type="ECO:0000259" key="3">
    <source>
        <dbReference type="Pfam" id="PF00472"/>
    </source>
</evidence>
<proteinExistence type="inferred from homology"/>
<dbReference type="RefSeq" id="WP_269421591.1">
    <property type="nucleotide sequence ID" value="NZ_JAPWGY010000001.1"/>
</dbReference>
<reference evidence="4" key="1">
    <citation type="submission" date="2022-12" db="EMBL/GenBank/DDBJ databases">
        <title>Bacterial isolates from different developmental stages of Nematostella vectensis.</title>
        <authorList>
            <person name="Fraune S."/>
        </authorList>
    </citation>
    <scope>NUCLEOTIDE SEQUENCE</scope>
    <source>
        <strain evidence="4">G21630-S1</strain>
    </source>
</reference>
<comment type="similarity">
    <text evidence="1">Belongs to the prokaryotic/mitochondrial release factor family.</text>
</comment>
<feature type="domain" description="Prokaryotic-type class I peptide chain release factors" evidence="3">
    <location>
        <begin position="117"/>
        <end position="201"/>
    </location>
</feature>
<dbReference type="Proteomes" id="UP001069802">
    <property type="component" value="Unassembled WGS sequence"/>
</dbReference>
<dbReference type="EMBL" id="JAPWGY010000001">
    <property type="protein sequence ID" value="MCZ4279384.1"/>
    <property type="molecule type" value="Genomic_DNA"/>
</dbReference>
<comment type="caution">
    <text evidence="4">The sequence shown here is derived from an EMBL/GenBank/DDBJ whole genome shotgun (WGS) entry which is preliminary data.</text>
</comment>
<evidence type="ECO:0000313" key="4">
    <source>
        <dbReference type="EMBL" id="MCZ4279384.1"/>
    </source>
</evidence>
<organism evidence="4 5">
    <name type="scientific">Kiloniella laminariae</name>
    <dbReference type="NCBI Taxonomy" id="454162"/>
    <lineage>
        <taxon>Bacteria</taxon>
        <taxon>Pseudomonadati</taxon>
        <taxon>Pseudomonadota</taxon>
        <taxon>Alphaproteobacteria</taxon>
        <taxon>Rhodospirillales</taxon>
        <taxon>Kiloniellaceae</taxon>
        <taxon>Kiloniella</taxon>
    </lineage>
</organism>
<keyword evidence="5" id="KW-1185">Reference proteome</keyword>
<gene>
    <name evidence="4" type="primary">prfH</name>
    <name evidence="4" type="ORF">O4H49_01260</name>
</gene>
<dbReference type="InterPro" id="IPR000352">
    <property type="entry name" value="Pep_chain_release_fac_I"/>
</dbReference>
<keyword evidence="2" id="KW-0488">Methylation</keyword>
<sequence>MNNSSTSIRLLVSSGNGPNECKLAVRHVLKKISGEADERGLNYEIVSDNVSGQSVDKEKLPASSVVLLYGEEAKSLADRWLGTIQWIAQSPLRPGHRRQNWYVGVFKIDHEPDWPNEIDQNDVRFETFRAGGPGGQHQNTTDSAVRVTHTPSGLSAVARDQRSQHRNKQVALQRLSEQLAVQHSLFQAGARKTENLKHHQLERGNPVRCFKGGKFTEKQ</sequence>